<organism evidence="5 6">
    <name type="scientific">Acidilutibacter cellobiosedens</name>
    <dbReference type="NCBI Taxonomy" id="2507161"/>
    <lineage>
        <taxon>Bacteria</taxon>
        <taxon>Bacillati</taxon>
        <taxon>Bacillota</taxon>
        <taxon>Tissierellia</taxon>
        <taxon>Tissierellales</taxon>
        <taxon>Acidilutibacteraceae</taxon>
        <taxon>Acidilutibacter</taxon>
    </lineage>
</organism>
<evidence type="ECO:0000256" key="1">
    <source>
        <dbReference type="ARBA" id="ARBA00022448"/>
    </source>
</evidence>
<dbReference type="KEGG" id="spoa:EQM13_01640"/>
<dbReference type="InterPro" id="IPR003439">
    <property type="entry name" value="ABC_transporter-like_ATP-bd"/>
</dbReference>
<dbReference type="GO" id="GO:0005524">
    <property type="term" value="F:ATP binding"/>
    <property type="evidence" value="ECO:0007669"/>
    <property type="project" value="UniProtKB-KW"/>
</dbReference>
<evidence type="ECO:0000259" key="4">
    <source>
        <dbReference type="PROSITE" id="PS50893"/>
    </source>
</evidence>
<proteinExistence type="predicted"/>
<sequence>MIDIEIQNLSKVYENVIKQSGFRNSILYLFHSQKKLTEAINSLDLQVMHGECLGIVGANGAGKTTLIKLMSGIIMPTSGSIKVLGYTPFELDIEFKKKIAFVSGQRNQLFFDLTALDSFNLLQEIYCVQKKAFKASLSELTHILEVDDLLDRPIRNLSLGERMKMEIIGALLHDPQILFLDEPTIGLDCISQGKLRQYLKEINKKRNTTIILTSHDFSDIIDVCQRCIVLSHGYKIYDENIEKLIKRFNTKKIITIYNDRKMRSFVLPDFCKIIENSDDKLVFALPPDKVGYIYNQLFSQQPTLDISIEDEDIASIISRVYKQEEISLNE</sequence>
<keyword evidence="2" id="KW-0547">Nucleotide-binding</keyword>
<dbReference type="RefSeq" id="WP_114219004.1">
    <property type="nucleotide sequence ID" value="NZ_CP035282.1"/>
</dbReference>
<evidence type="ECO:0000313" key="5">
    <source>
        <dbReference type="EMBL" id="QAT60364.1"/>
    </source>
</evidence>
<reference evidence="6" key="1">
    <citation type="submission" date="2019-01" db="EMBL/GenBank/DDBJ databases">
        <title>Draft genomes of a novel of Sporanaerobacter strains.</title>
        <authorList>
            <person name="Ma S."/>
        </authorList>
    </citation>
    <scope>NUCLEOTIDE SEQUENCE [LARGE SCALE GENOMIC DNA]</scope>
    <source>
        <strain evidence="6">NJN-17</strain>
    </source>
</reference>
<gene>
    <name evidence="5" type="ORF">EQM13_01640</name>
</gene>
<keyword evidence="3 5" id="KW-0067">ATP-binding</keyword>
<dbReference type="EMBL" id="CP035282">
    <property type="protein sequence ID" value="QAT60364.1"/>
    <property type="molecule type" value="Genomic_DNA"/>
</dbReference>
<dbReference type="Pfam" id="PF00005">
    <property type="entry name" value="ABC_tran"/>
    <property type="match status" value="1"/>
</dbReference>
<dbReference type="SMART" id="SM00382">
    <property type="entry name" value="AAA"/>
    <property type="match status" value="1"/>
</dbReference>
<dbReference type="PROSITE" id="PS00211">
    <property type="entry name" value="ABC_TRANSPORTER_1"/>
    <property type="match status" value="1"/>
</dbReference>
<dbReference type="Gene3D" id="3.40.50.300">
    <property type="entry name" value="P-loop containing nucleotide triphosphate hydrolases"/>
    <property type="match status" value="1"/>
</dbReference>
<dbReference type="InterPro" id="IPR027417">
    <property type="entry name" value="P-loop_NTPase"/>
</dbReference>
<protein>
    <submittedName>
        <fullName evidence="5">ATP-binding cassette domain-containing protein</fullName>
    </submittedName>
</protein>
<dbReference type="PROSITE" id="PS50893">
    <property type="entry name" value="ABC_TRANSPORTER_2"/>
    <property type="match status" value="1"/>
</dbReference>
<evidence type="ECO:0000313" key="6">
    <source>
        <dbReference type="Proteomes" id="UP000287969"/>
    </source>
</evidence>
<evidence type="ECO:0000256" key="3">
    <source>
        <dbReference type="ARBA" id="ARBA00022840"/>
    </source>
</evidence>
<dbReference type="OrthoDB" id="9804819at2"/>
<keyword evidence="1" id="KW-0813">Transport</keyword>
<dbReference type="PANTHER" id="PTHR42711:SF4">
    <property type="entry name" value="ABC TRANSPORTER RELATED"/>
    <property type="match status" value="1"/>
</dbReference>
<evidence type="ECO:0000256" key="2">
    <source>
        <dbReference type="ARBA" id="ARBA00022741"/>
    </source>
</evidence>
<dbReference type="AlphaFoldDB" id="A0A410Q8W5"/>
<accession>A0A410Q8W5</accession>
<dbReference type="InterPro" id="IPR050763">
    <property type="entry name" value="ABC_transporter_ATP-binding"/>
</dbReference>
<dbReference type="GO" id="GO:0016887">
    <property type="term" value="F:ATP hydrolysis activity"/>
    <property type="evidence" value="ECO:0007669"/>
    <property type="project" value="InterPro"/>
</dbReference>
<dbReference type="SUPFAM" id="SSF52540">
    <property type="entry name" value="P-loop containing nucleoside triphosphate hydrolases"/>
    <property type="match status" value="1"/>
</dbReference>
<name>A0A410Q8W5_9FIRM</name>
<dbReference type="Proteomes" id="UP000287969">
    <property type="component" value="Chromosome"/>
</dbReference>
<dbReference type="InterPro" id="IPR017871">
    <property type="entry name" value="ABC_transporter-like_CS"/>
</dbReference>
<keyword evidence="6" id="KW-1185">Reference proteome</keyword>
<dbReference type="InterPro" id="IPR003593">
    <property type="entry name" value="AAA+_ATPase"/>
</dbReference>
<feature type="domain" description="ABC transporter" evidence="4">
    <location>
        <begin position="4"/>
        <end position="257"/>
    </location>
</feature>
<dbReference type="PANTHER" id="PTHR42711">
    <property type="entry name" value="ABC TRANSPORTER ATP-BINDING PROTEIN"/>
    <property type="match status" value="1"/>
</dbReference>